<feature type="non-terminal residue" evidence="2">
    <location>
        <position position="52"/>
    </location>
</feature>
<dbReference type="EMBL" id="CADCWL010000263">
    <property type="protein sequence ID" value="CAA9586916.1"/>
    <property type="molecule type" value="Genomic_DNA"/>
</dbReference>
<proteinExistence type="predicted"/>
<evidence type="ECO:0000256" key="1">
    <source>
        <dbReference type="SAM" id="MobiDB-lite"/>
    </source>
</evidence>
<reference evidence="2" key="1">
    <citation type="submission" date="2020-02" db="EMBL/GenBank/DDBJ databases">
        <authorList>
            <person name="Meier V. D."/>
        </authorList>
    </citation>
    <scope>NUCLEOTIDE SEQUENCE</scope>
    <source>
        <strain evidence="2">AVDCRST_MAG19</strain>
    </source>
</reference>
<dbReference type="AlphaFoldDB" id="A0A6J4VRP1"/>
<organism evidence="2">
    <name type="scientific">uncultured Thermomicrobiales bacterium</name>
    <dbReference type="NCBI Taxonomy" id="1645740"/>
    <lineage>
        <taxon>Bacteria</taxon>
        <taxon>Pseudomonadati</taxon>
        <taxon>Thermomicrobiota</taxon>
        <taxon>Thermomicrobia</taxon>
        <taxon>Thermomicrobiales</taxon>
        <taxon>environmental samples</taxon>
    </lineage>
</organism>
<protein>
    <submittedName>
        <fullName evidence="2">Uncharacterized protein</fullName>
    </submittedName>
</protein>
<gene>
    <name evidence="2" type="ORF">AVDCRST_MAG19-4986</name>
</gene>
<feature type="non-terminal residue" evidence="2">
    <location>
        <position position="1"/>
    </location>
</feature>
<name>A0A6J4VRP1_9BACT</name>
<evidence type="ECO:0000313" key="2">
    <source>
        <dbReference type="EMBL" id="CAA9586916.1"/>
    </source>
</evidence>
<sequence>DEVLARGAGQADQVHEVAGADAENAVGGGLDRGGRGVGAHGAANVVQDVLPV</sequence>
<feature type="region of interest" description="Disordered" evidence="1">
    <location>
        <begin position="1"/>
        <end position="26"/>
    </location>
</feature>
<accession>A0A6J4VRP1</accession>